<dbReference type="PROSITE" id="PS01227">
    <property type="entry name" value="UPF0012"/>
    <property type="match status" value="1"/>
</dbReference>
<comment type="caution">
    <text evidence="3">The sequence shown here is derived from an EMBL/GenBank/DDBJ whole genome shotgun (WGS) entry which is preliminary data.</text>
</comment>
<evidence type="ECO:0000313" key="3">
    <source>
        <dbReference type="EMBL" id="MET3683030.1"/>
    </source>
</evidence>
<comment type="similarity">
    <text evidence="1">Belongs to the carbon-nitrogen hydrolase superfamily. NIT1/NIT2 family.</text>
</comment>
<dbReference type="Proteomes" id="UP001549167">
    <property type="component" value="Unassembled WGS sequence"/>
</dbReference>
<evidence type="ECO:0000313" key="4">
    <source>
        <dbReference type="Proteomes" id="UP001549167"/>
    </source>
</evidence>
<gene>
    <name evidence="3" type="ORF">ABID56_001120</name>
</gene>
<dbReference type="PROSITE" id="PS50263">
    <property type="entry name" value="CN_HYDROLASE"/>
    <property type="match status" value="1"/>
</dbReference>
<protein>
    <submittedName>
        <fullName evidence="3">Amidohydrolase</fullName>
    </submittedName>
</protein>
<dbReference type="Gene3D" id="3.60.110.10">
    <property type="entry name" value="Carbon-nitrogen hydrolase"/>
    <property type="match status" value="1"/>
</dbReference>
<evidence type="ECO:0000259" key="2">
    <source>
        <dbReference type="PROSITE" id="PS50263"/>
    </source>
</evidence>
<dbReference type="PANTHER" id="PTHR23088">
    <property type="entry name" value="NITRILASE-RELATED"/>
    <property type="match status" value="1"/>
</dbReference>
<dbReference type="InterPro" id="IPR036526">
    <property type="entry name" value="C-N_Hydrolase_sf"/>
</dbReference>
<accession>A0ABV2KTX1</accession>
<dbReference type="InterPro" id="IPR003010">
    <property type="entry name" value="C-N_Hydrolase"/>
</dbReference>
<dbReference type="PANTHER" id="PTHR23088:SF27">
    <property type="entry name" value="DEAMINATED GLUTATHIONE AMIDASE"/>
    <property type="match status" value="1"/>
</dbReference>
<reference evidence="3 4" key="1">
    <citation type="submission" date="2024-06" db="EMBL/GenBank/DDBJ databases">
        <title>Genomic Encyclopedia of Type Strains, Phase IV (KMG-IV): sequencing the most valuable type-strain genomes for metagenomic binning, comparative biology and taxonomic classification.</title>
        <authorList>
            <person name="Goeker M."/>
        </authorList>
    </citation>
    <scope>NUCLEOTIDE SEQUENCE [LARGE SCALE GENOMIC DNA]</scope>
    <source>
        <strain evidence="3 4">DSM 23520</strain>
    </source>
</reference>
<keyword evidence="4" id="KW-1185">Reference proteome</keyword>
<sequence length="261" mass="29272">MKWALCQIDIVPGDPEANRKRVAEYVHNVMQQDGPDVIVLPEMWTTAYTLPELKTIADMNSEPTKGFLIDLAKTYHVNIIGGSIATIKEEQVYNTALTINREGNVLDEYDKIHLVPMLDEPDYLTGGGKLPRVVNLDGVNVATIICYDLRFPEITRQLALNGADVLCVVAEWPDARSNHWQQLQIARAIENQYYVLSANRVGQYNNIEFAGRSMAIDPLGDILLEGDASKESILRATTNMSVVKQIRQQIPVFESRAPDVY</sequence>
<organism evidence="3 4">
    <name type="scientific">Alkalibacillus flavidus</name>
    <dbReference type="NCBI Taxonomy" id="546021"/>
    <lineage>
        <taxon>Bacteria</taxon>
        <taxon>Bacillati</taxon>
        <taxon>Bacillota</taxon>
        <taxon>Bacilli</taxon>
        <taxon>Bacillales</taxon>
        <taxon>Bacillaceae</taxon>
        <taxon>Alkalibacillus</taxon>
    </lineage>
</organism>
<dbReference type="Pfam" id="PF00795">
    <property type="entry name" value="CN_hydrolase"/>
    <property type="match status" value="1"/>
</dbReference>
<feature type="domain" description="CN hydrolase" evidence="2">
    <location>
        <begin position="1"/>
        <end position="240"/>
    </location>
</feature>
<dbReference type="RefSeq" id="WP_354219627.1">
    <property type="nucleotide sequence ID" value="NZ_JBEPMX010000004.1"/>
</dbReference>
<dbReference type="EMBL" id="JBEPMX010000004">
    <property type="protein sequence ID" value="MET3683030.1"/>
    <property type="molecule type" value="Genomic_DNA"/>
</dbReference>
<dbReference type="InterPro" id="IPR001110">
    <property type="entry name" value="UPF0012_CS"/>
</dbReference>
<name>A0ABV2KTX1_9BACI</name>
<dbReference type="CDD" id="cd07583">
    <property type="entry name" value="nitrilase_5"/>
    <property type="match status" value="1"/>
</dbReference>
<dbReference type="SUPFAM" id="SSF56317">
    <property type="entry name" value="Carbon-nitrogen hydrolase"/>
    <property type="match status" value="1"/>
</dbReference>
<evidence type="ECO:0000256" key="1">
    <source>
        <dbReference type="ARBA" id="ARBA00010613"/>
    </source>
</evidence>
<proteinExistence type="inferred from homology"/>